<keyword evidence="1" id="KW-0812">Transmembrane</keyword>
<proteinExistence type="predicted"/>
<evidence type="ECO:0000313" key="3">
    <source>
        <dbReference type="Proteomes" id="UP000091820"/>
    </source>
</evidence>
<organism evidence="2 3">
    <name type="scientific">Glossina brevipalpis</name>
    <dbReference type="NCBI Taxonomy" id="37001"/>
    <lineage>
        <taxon>Eukaryota</taxon>
        <taxon>Metazoa</taxon>
        <taxon>Ecdysozoa</taxon>
        <taxon>Arthropoda</taxon>
        <taxon>Hexapoda</taxon>
        <taxon>Insecta</taxon>
        <taxon>Pterygota</taxon>
        <taxon>Neoptera</taxon>
        <taxon>Endopterygota</taxon>
        <taxon>Diptera</taxon>
        <taxon>Brachycera</taxon>
        <taxon>Muscomorpha</taxon>
        <taxon>Hippoboscoidea</taxon>
        <taxon>Glossinidae</taxon>
        <taxon>Glossina</taxon>
    </lineage>
</organism>
<evidence type="ECO:0000256" key="1">
    <source>
        <dbReference type="SAM" id="Phobius"/>
    </source>
</evidence>
<reference evidence="3" key="1">
    <citation type="submission" date="2014-03" db="EMBL/GenBank/DDBJ databases">
        <authorList>
            <person name="Aksoy S."/>
            <person name="Warren W."/>
            <person name="Wilson R.K."/>
        </authorList>
    </citation>
    <scope>NUCLEOTIDE SEQUENCE [LARGE SCALE GENOMIC DNA]</scope>
    <source>
        <strain evidence="3">IAEA</strain>
    </source>
</reference>
<accession>A0A1A9WRM0</accession>
<keyword evidence="1" id="KW-0472">Membrane</keyword>
<name>A0A1A9WRM0_9MUSC</name>
<feature type="transmembrane region" description="Helical" evidence="1">
    <location>
        <begin position="101"/>
        <end position="121"/>
    </location>
</feature>
<keyword evidence="3" id="KW-1185">Reference proteome</keyword>
<evidence type="ECO:0000313" key="2">
    <source>
        <dbReference type="EnsemblMetazoa" id="GBRI029680-PA"/>
    </source>
</evidence>
<dbReference type="Proteomes" id="UP000091820">
    <property type="component" value="Unassembled WGS sequence"/>
</dbReference>
<protein>
    <submittedName>
        <fullName evidence="2">Uncharacterized protein</fullName>
    </submittedName>
</protein>
<dbReference type="AlphaFoldDB" id="A0A1A9WRM0"/>
<dbReference type="VEuPathDB" id="VectorBase:GBRI029680"/>
<dbReference type="EnsemblMetazoa" id="GBRI029680-RA">
    <property type="protein sequence ID" value="GBRI029680-PA"/>
    <property type="gene ID" value="GBRI029680"/>
</dbReference>
<keyword evidence="1" id="KW-1133">Transmembrane helix</keyword>
<reference evidence="2" key="2">
    <citation type="submission" date="2020-05" db="UniProtKB">
        <authorList>
            <consortium name="EnsemblMetazoa"/>
        </authorList>
    </citation>
    <scope>IDENTIFICATION</scope>
    <source>
        <strain evidence="2">IAEA</strain>
    </source>
</reference>
<sequence>MGNSKSFVLDGSDLPDSALAADLQTEKYSHMHTCCLRTIRQQKHKLMDGERQKSIGSIESFWFYNNIVTLLVPISSLHLTIRRSVFAYDSFEKPKSYVLSSYSAQTSAVAFNVIIIINPFISSCCRIT</sequence>
<feature type="transmembrane region" description="Helical" evidence="1">
    <location>
        <begin position="61"/>
        <end position="81"/>
    </location>
</feature>